<proteinExistence type="predicted"/>
<gene>
    <name evidence="1" type="ORF">SYN_03129</name>
</gene>
<sequence>MFLRHKVFLLFLFLSKLIKDFSKDPHNRPFIIEFPGFLSGKLYQCFQKDAF</sequence>
<reference evidence="1 2" key="1">
    <citation type="journal article" date="2007" name="Proc. Natl. Acad. Sci. U.S.A.">
        <title>The genome of Syntrophus aciditrophicus: life at the thermodynamic limit of microbial growth.</title>
        <authorList>
            <person name="McInerney M.J."/>
            <person name="Rohlin L."/>
            <person name="Mouttaki H."/>
            <person name="Kim U."/>
            <person name="Krupp R.S."/>
            <person name="Rios-Hernandez L."/>
            <person name="Sieber J."/>
            <person name="Struchtemeyer C.G."/>
            <person name="Bhattacharyya A."/>
            <person name="Campbell J.W."/>
            <person name="Gunsalus R.P."/>
        </authorList>
    </citation>
    <scope>NUCLEOTIDE SEQUENCE [LARGE SCALE GENOMIC DNA]</scope>
    <source>
        <strain evidence="1 2">SB</strain>
    </source>
</reference>
<dbReference type="InParanoid" id="Q2LR68"/>
<evidence type="ECO:0000313" key="2">
    <source>
        <dbReference type="Proteomes" id="UP000001933"/>
    </source>
</evidence>
<dbReference type="AlphaFoldDB" id="Q2LR68"/>
<protein>
    <submittedName>
        <fullName evidence="1">Hypothetical cytosolic protein</fullName>
    </submittedName>
</protein>
<dbReference type="EMBL" id="CP000252">
    <property type="protein sequence ID" value="ABC76578.1"/>
    <property type="molecule type" value="Genomic_DNA"/>
</dbReference>
<organism evidence="1 2">
    <name type="scientific">Syntrophus aciditrophicus (strain SB)</name>
    <dbReference type="NCBI Taxonomy" id="56780"/>
    <lineage>
        <taxon>Bacteria</taxon>
        <taxon>Pseudomonadati</taxon>
        <taxon>Thermodesulfobacteriota</taxon>
        <taxon>Syntrophia</taxon>
        <taxon>Syntrophales</taxon>
        <taxon>Syntrophaceae</taxon>
        <taxon>Syntrophus</taxon>
    </lineage>
</organism>
<dbReference type="Proteomes" id="UP000001933">
    <property type="component" value="Chromosome"/>
</dbReference>
<evidence type="ECO:0000313" key="1">
    <source>
        <dbReference type="EMBL" id="ABC76578.1"/>
    </source>
</evidence>
<accession>Q2LR68</accession>
<name>Q2LR68_SYNAS</name>
<dbReference type="HOGENOM" id="CLU_3104669_0_0_7"/>
<keyword evidence="2" id="KW-1185">Reference proteome</keyword>
<dbReference type="KEGG" id="sat:SYN_03129"/>